<dbReference type="InterPro" id="IPR010071">
    <property type="entry name" value="AA_adenyl_dom"/>
</dbReference>
<dbReference type="InterPro" id="IPR000873">
    <property type="entry name" value="AMP-dep_synth/lig_dom"/>
</dbReference>
<evidence type="ECO:0000256" key="1">
    <source>
        <dbReference type="SAM" id="Coils"/>
    </source>
</evidence>
<dbReference type="GO" id="GO:0044550">
    <property type="term" value="P:secondary metabolite biosynthetic process"/>
    <property type="evidence" value="ECO:0007669"/>
    <property type="project" value="TreeGrafter"/>
</dbReference>
<organism evidence="4">
    <name type="scientific">Streptantibioticus silvisoli</name>
    <dbReference type="NCBI Taxonomy" id="2705255"/>
    <lineage>
        <taxon>Bacteria</taxon>
        <taxon>Bacillati</taxon>
        <taxon>Actinomycetota</taxon>
        <taxon>Actinomycetes</taxon>
        <taxon>Kitasatosporales</taxon>
        <taxon>Streptomycetaceae</taxon>
        <taxon>Streptantibioticus</taxon>
    </lineage>
</organism>
<dbReference type="AlphaFoldDB" id="A0AA90H747"/>
<dbReference type="NCBIfam" id="TIGR01733">
    <property type="entry name" value="AA-adenyl-dom"/>
    <property type="match status" value="1"/>
</dbReference>
<protein>
    <submittedName>
        <fullName evidence="4">Amino acid adenylation domain-containing protein</fullName>
    </submittedName>
</protein>
<dbReference type="GO" id="GO:0005737">
    <property type="term" value="C:cytoplasm"/>
    <property type="evidence" value="ECO:0007669"/>
    <property type="project" value="TreeGrafter"/>
</dbReference>
<dbReference type="InterPro" id="IPR045851">
    <property type="entry name" value="AMP-bd_C_sf"/>
</dbReference>
<evidence type="ECO:0000313" key="3">
    <source>
        <dbReference type="EMBL" id="MDI5964156.1"/>
    </source>
</evidence>
<dbReference type="EMBL" id="JAAGKO020000021">
    <property type="protein sequence ID" value="MDI5964156.1"/>
    <property type="molecule type" value="Genomic_DNA"/>
</dbReference>
<dbReference type="PANTHER" id="PTHR45527">
    <property type="entry name" value="NONRIBOSOMAL PEPTIDE SYNTHETASE"/>
    <property type="match status" value="1"/>
</dbReference>
<dbReference type="Gene3D" id="3.40.50.12780">
    <property type="entry name" value="N-terminal domain of ligase-like"/>
    <property type="match status" value="1"/>
</dbReference>
<reference evidence="4 5" key="1">
    <citation type="submission" date="2023-05" db="EMBL/GenBank/DDBJ databases">
        <title>Streptantibioticus silvisoli sp. nov., acidotolerant actinomycetes 1 from pine litter.</title>
        <authorList>
            <person name="Swiecimska M."/>
            <person name="Golinska P."/>
            <person name="Sangal V."/>
            <person name="Wachnowicz B."/>
            <person name="Goodfellow M."/>
        </authorList>
    </citation>
    <scope>NUCLEOTIDE SEQUENCE</scope>
    <source>
        <strain evidence="4">SL13</strain>
        <strain evidence="3 5">SL54</strain>
    </source>
</reference>
<dbReference type="PROSITE" id="PS00455">
    <property type="entry name" value="AMP_BINDING"/>
    <property type="match status" value="1"/>
</dbReference>
<dbReference type="Pfam" id="PF00501">
    <property type="entry name" value="AMP-binding"/>
    <property type="match status" value="1"/>
</dbReference>
<feature type="domain" description="AMP-dependent synthetase/ligase" evidence="2">
    <location>
        <begin position="15"/>
        <end position="367"/>
    </location>
</feature>
<comment type="caution">
    <text evidence="4">The sequence shown here is derived from an EMBL/GenBank/DDBJ whole genome shotgun (WGS) entry which is preliminary data.</text>
</comment>
<dbReference type="SUPFAM" id="SSF56801">
    <property type="entry name" value="Acetyl-CoA synthetase-like"/>
    <property type="match status" value="1"/>
</dbReference>
<dbReference type="InterPro" id="IPR020845">
    <property type="entry name" value="AMP-binding_CS"/>
</dbReference>
<evidence type="ECO:0000313" key="4">
    <source>
        <dbReference type="EMBL" id="MDI5971779.1"/>
    </source>
</evidence>
<evidence type="ECO:0000259" key="2">
    <source>
        <dbReference type="Pfam" id="PF00501"/>
    </source>
</evidence>
<name>A0AA90H747_9ACTN</name>
<dbReference type="PANTHER" id="PTHR45527:SF1">
    <property type="entry name" value="FATTY ACID SYNTHASE"/>
    <property type="match status" value="1"/>
</dbReference>
<feature type="coiled-coil region" evidence="1">
    <location>
        <begin position="407"/>
        <end position="434"/>
    </location>
</feature>
<evidence type="ECO:0000313" key="5">
    <source>
        <dbReference type="Proteomes" id="UP001156398"/>
    </source>
</evidence>
<dbReference type="GO" id="GO:0031177">
    <property type="term" value="F:phosphopantetheine binding"/>
    <property type="evidence" value="ECO:0007669"/>
    <property type="project" value="TreeGrafter"/>
</dbReference>
<dbReference type="EMBL" id="JABXJJ020000025">
    <property type="protein sequence ID" value="MDI5971779.1"/>
    <property type="molecule type" value="Genomic_DNA"/>
</dbReference>
<accession>A0AA90H747</accession>
<dbReference type="Gene3D" id="3.30.300.30">
    <property type="match status" value="1"/>
</dbReference>
<dbReference type="Proteomes" id="UP001156398">
    <property type="component" value="Unassembled WGS sequence"/>
</dbReference>
<dbReference type="InterPro" id="IPR042099">
    <property type="entry name" value="ANL_N_sf"/>
</dbReference>
<proteinExistence type="predicted"/>
<dbReference type="GO" id="GO:0043041">
    <property type="term" value="P:amino acid activation for nonribosomal peptide biosynthetic process"/>
    <property type="evidence" value="ECO:0007669"/>
    <property type="project" value="TreeGrafter"/>
</dbReference>
<gene>
    <name evidence="3" type="ORF">POF43_015760</name>
    <name evidence="4" type="ORF">POF50_020995</name>
</gene>
<dbReference type="RefSeq" id="WP_271313029.1">
    <property type="nucleotide sequence ID" value="NZ_JAAGKO020000021.1"/>
</dbReference>
<keyword evidence="1" id="KW-0175">Coiled coil</keyword>
<sequence>MSAETAALVHEMVAAKAAEHPDAIALRWSDGEMTYRQVQASIQRFARHLVGTRRAALFNDRSPELVIAVLAVLACGGGYVPLDNTYPRRRLDYMLANSGADRLLCRSALADLITIPDGCRLEILDDVVQDDAAAQESAEADLRQSAAEVSVEDTAYVTYTSGSTGWPKGVEMPHRALANIIAWQVADSGSTVGWNTLQLWPLSVDVAFQEIMATWASGGTVVLVKEETRQDWKKLLQYIDEQQIHRVYLSFTTLYQVIEAAHQTGLYPTSLREVITAGEQLQINDSVRQFFAKTGAQLQNQYGMTETHIVAAKTLSGDPLKWPDRPTIGKAINNAIVEVVDADMRPLPVGTEGEICIGGAPVPVGYLNLPDLTAQRFRPWTGRETQAYLSGDHGRLLPDGEIEFLGRRDTQVKINSARIELEEIEIQLRALESVSDALVTAHTEGEEQFLAVHFIPAPGSDIDGEKLRQKLTEVLPRHFVPARYLEVASFPFTPVGKVDRDALARSVTV</sequence>
<keyword evidence="5" id="KW-1185">Reference proteome</keyword>